<dbReference type="GO" id="GO:0004672">
    <property type="term" value="F:protein kinase activity"/>
    <property type="evidence" value="ECO:0007669"/>
    <property type="project" value="InterPro"/>
</dbReference>
<feature type="domain" description="DUF8206" evidence="5">
    <location>
        <begin position="854"/>
        <end position="933"/>
    </location>
</feature>
<dbReference type="InterPro" id="IPR056072">
    <property type="entry name" value="SNTX_MACPF/CDC-like_dom"/>
</dbReference>
<organism evidence="6 7">
    <name type="scientific">Rhizophagus clarus</name>
    <dbReference type="NCBI Taxonomy" id="94130"/>
    <lineage>
        <taxon>Eukaryota</taxon>
        <taxon>Fungi</taxon>
        <taxon>Fungi incertae sedis</taxon>
        <taxon>Mucoromycota</taxon>
        <taxon>Glomeromycotina</taxon>
        <taxon>Glomeromycetes</taxon>
        <taxon>Glomerales</taxon>
        <taxon>Glomeraceae</taxon>
        <taxon>Rhizophagus</taxon>
    </lineage>
</organism>
<dbReference type="GO" id="GO:0005524">
    <property type="term" value="F:ATP binding"/>
    <property type="evidence" value="ECO:0007669"/>
    <property type="project" value="InterPro"/>
</dbReference>
<dbReference type="InterPro" id="IPR000719">
    <property type="entry name" value="Prot_kinase_dom"/>
</dbReference>
<reference evidence="6 7" key="1">
    <citation type="submission" date="2017-11" db="EMBL/GenBank/DDBJ databases">
        <title>The genome of Rhizophagus clarus HR1 reveals common genetic basis of auxotrophy among arbuscular mycorrhizal fungi.</title>
        <authorList>
            <person name="Kobayashi Y."/>
        </authorList>
    </citation>
    <scope>NUCLEOTIDE SEQUENCE [LARGE SCALE GENOMIC DNA]</scope>
    <source>
        <strain evidence="6 7">HR1</strain>
    </source>
</reference>
<dbReference type="Pfam" id="PF26633">
    <property type="entry name" value="DUF8206"/>
    <property type="match status" value="1"/>
</dbReference>
<keyword evidence="7" id="KW-1185">Reference proteome</keyword>
<comment type="caution">
    <text evidence="6">The sequence shown here is derived from an EMBL/GenBank/DDBJ whole genome shotgun (WGS) entry which is preliminary data.</text>
</comment>
<dbReference type="Pfam" id="PF01926">
    <property type="entry name" value="MMR_HSR1"/>
    <property type="match status" value="1"/>
</dbReference>
<accession>A0A2Z6S5X8</accession>
<evidence type="ECO:0000313" key="7">
    <source>
        <dbReference type="Proteomes" id="UP000247702"/>
    </source>
</evidence>
<dbReference type="GO" id="GO:0005525">
    <property type="term" value="F:GTP binding"/>
    <property type="evidence" value="ECO:0007669"/>
    <property type="project" value="InterPro"/>
</dbReference>
<dbReference type="InterPro" id="IPR006073">
    <property type="entry name" value="GTP-bd"/>
</dbReference>
<proteinExistence type="predicted"/>
<dbReference type="Pfam" id="PF24674">
    <property type="entry name" value="MACPF_SNTX"/>
    <property type="match status" value="1"/>
</dbReference>
<evidence type="ECO:0000259" key="3">
    <source>
        <dbReference type="Pfam" id="PF01926"/>
    </source>
</evidence>
<name>A0A2Z6S5X8_9GLOM</name>
<feature type="domain" description="SNTX MACPF/CDC-like" evidence="4">
    <location>
        <begin position="2"/>
        <end position="202"/>
    </location>
</feature>
<feature type="domain" description="Protein kinase" evidence="2">
    <location>
        <begin position="1195"/>
        <end position="1252"/>
    </location>
</feature>
<sequence length="1279" mass="146632">MEKFNELNVEAELKLSVLAGLISPEGSGKYLNDVKENFKSVKGTLIYKMTSVEENLNIYRDDVKACISTDGLSNTDATHIVIGIKWGAIMIASFECKDTKEEDKSQVEAALRSHFEKLSFSISENDNANIGKDQSDLMKLFFIKLLGDVPHDKRFPQSIDNVRKVITELPSYAKQSNNGNGFPIEYVLYPLSELAKLLAQNITTDSVLTELSEETVLKIDHIFDDLFKPKQRLNDLFNDAKSISNLISVNILDEIKNNVQKIKLEEAKFRKDLAESLVKMRSGKGNINELEDIIKTFQKSVSKSSITAFIDQYRSVSLKADLVLTLKTKKVEFLDNNVTINHILHRYSSGHIYILIDDDIIDGNKSPVHMVFRDLYSLNEKLCKFFIADTQICTWIKSPGFPVIHHYVNGKLKSDDYYNNNKILFTSNLVKFDVSNSRPKDDPIDKMRLAIPCPHVDCPSTICNWRCFKCEQDIEYGYNWYFYCGCGESEITSCKFRCNSPYHNVGYVSFESNALTDLLPSAPPEEINILLLGETGVGKSTFINAFVNYLKFDTLNEAKSGNMEVLISSKFTITDDNYETKTIKIGNDDSNERLENIGMSSTQECKSYVFQAAENKIVRLIDTPGIGDTRGLDQDKKNFENILKYISHHRYLNGICILLKPNNSRLTIIFRFCIQELLSHLHRNAKDNIVFCFTNARGTFYRPGDTLPPLKKQLEELKTRSGVEIKVSQETIYCFDNESFRFLAAIKEPGILFTDADEKNFSESWKKSVDESLRLILYLVGRPPHIVKDTLSLNNSRNIVILLSKPLAEIGQLIQTNIKLIKEQQNEIANSNQTIEELKDRLYIPQIDLEPVTLGYPRTVCTSISCVRSVQIDQTNITKIDYITHCHRHCYLKNVKSDEINNAALKDCKAMDSSGKCNKCGCQWDKHMHITYENKQITTKIIDQNVVKQISKKKSDQETKRAIIEDYQARVNQLQKEQHIINEISLKFAQFLRQNAIAAFNDAYADYLDHFINEEKIKKSADPNNYDEEILKGLEATKRNYLAQIEVIKKAIDSNDPTMPPVLPDDIAELEQKLYDLPINGQTLRKIKEEAKRGQAKAFRYKENYYMPSWKSITSKRKFISNKFVEFFRCNKLTEVIQCYGLTQDPSNGNYMLVIDEMDTDLRNYLQQNHNQLTWKERFQIVIDITSSPMKFIEKDVFGKLPYVAPEVISGKEYTFKSDIYSIAMLMWEISSGKFPFINYARDNFSNDIVNDMRPKIVPGSEPGTPFEYENLMISMLGC</sequence>
<evidence type="ECO:0000259" key="4">
    <source>
        <dbReference type="Pfam" id="PF24674"/>
    </source>
</evidence>
<protein>
    <recommendedName>
        <fullName evidence="8">Protein kinase domain-containing protein</fullName>
    </recommendedName>
</protein>
<gene>
    <name evidence="6" type="ORF">RclHR1_00990001</name>
</gene>
<dbReference type="InterPro" id="IPR027417">
    <property type="entry name" value="P-loop_NTPase"/>
</dbReference>
<evidence type="ECO:0000313" key="6">
    <source>
        <dbReference type="EMBL" id="GBC10768.1"/>
    </source>
</evidence>
<dbReference type="Gene3D" id="1.10.510.10">
    <property type="entry name" value="Transferase(Phosphotransferase) domain 1"/>
    <property type="match status" value="1"/>
</dbReference>
<dbReference type="SUPFAM" id="SSF56112">
    <property type="entry name" value="Protein kinase-like (PK-like)"/>
    <property type="match status" value="1"/>
</dbReference>
<dbReference type="InterPro" id="IPR025662">
    <property type="entry name" value="Sigma_54_int_dom_ATP-bd_1"/>
</dbReference>
<dbReference type="Gene3D" id="3.40.50.300">
    <property type="entry name" value="P-loop containing nucleotide triphosphate hydrolases"/>
    <property type="match status" value="1"/>
</dbReference>
<dbReference type="PROSITE" id="PS00675">
    <property type="entry name" value="SIGMA54_INTERACT_1"/>
    <property type="match status" value="1"/>
</dbReference>
<evidence type="ECO:0000259" key="2">
    <source>
        <dbReference type="Pfam" id="PF00069"/>
    </source>
</evidence>
<dbReference type="PANTHER" id="PTHR32046:SF11">
    <property type="entry name" value="IMMUNE-ASSOCIATED NUCLEOTIDE-BINDING PROTEIN 10-LIKE"/>
    <property type="match status" value="1"/>
</dbReference>
<evidence type="ECO:0000256" key="1">
    <source>
        <dbReference type="SAM" id="Coils"/>
    </source>
</evidence>
<feature type="domain" description="G" evidence="3">
    <location>
        <begin position="529"/>
        <end position="683"/>
    </location>
</feature>
<feature type="coiled-coil region" evidence="1">
    <location>
        <begin position="957"/>
        <end position="984"/>
    </location>
</feature>
<dbReference type="AlphaFoldDB" id="A0A2Z6S5X8"/>
<evidence type="ECO:0008006" key="8">
    <source>
        <dbReference type="Google" id="ProtNLM"/>
    </source>
</evidence>
<keyword evidence="1" id="KW-0175">Coiled coil</keyword>
<dbReference type="InterPro" id="IPR058519">
    <property type="entry name" value="DUF8206"/>
</dbReference>
<evidence type="ECO:0000259" key="5">
    <source>
        <dbReference type="Pfam" id="PF26633"/>
    </source>
</evidence>
<dbReference type="PANTHER" id="PTHR32046">
    <property type="entry name" value="G DOMAIN-CONTAINING PROTEIN"/>
    <property type="match status" value="1"/>
</dbReference>
<dbReference type="EMBL" id="BEXD01004414">
    <property type="protein sequence ID" value="GBC10768.1"/>
    <property type="molecule type" value="Genomic_DNA"/>
</dbReference>
<dbReference type="Pfam" id="PF00069">
    <property type="entry name" value="Pkinase"/>
    <property type="match status" value="1"/>
</dbReference>
<dbReference type="SUPFAM" id="SSF52540">
    <property type="entry name" value="P-loop containing nucleoside triphosphate hydrolases"/>
    <property type="match status" value="1"/>
</dbReference>
<dbReference type="InterPro" id="IPR011009">
    <property type="entry name" value="Kinase-like_dom_sf"/>
</dbReference>
<dbReference type="Proteomes" id="UP000247702">
    <property type="component" value="Unassembled WGS sequence"/>
</dbReference>